<proteinExistence type="predicted"/>
<feature type="non-terminal residue" evidence="1">
    <location>
        <position position="1"/>
    </location>
</feature>
<protein>
    <submittedName>
        <fullName evidence="1">44304_t:CDS:1</fullName>
    </submittedName>
</protein>
<name>A0ABN7UXK5_GIGMA</name>
<comment type="caution">
    <text evidence="1">The sequence shown here is derived from an EMBL/GenBank/DDBJ whole genome shotgun (WGS) entry which is preliminary data.</text>
</comment>
<gene>
    <name evidence="1" type="ORF">GMARGA_LOCUS11635</name>
</gene>
<dbReference type="EMBL" id="CAJVQB010006868">
    <property type="protein sequence ID" value="CAG8692967.1"/>
    <property type="molecule type" value="Genomic_DNA"/>
</dbReference>
<dbReference type="Proteomes" id="UP000789901">
    <property type="component" value="Unassembled WGS sequence"/>
</dbReference>
<evidence type="ECO:0000313" key="2">
    <source>
        <dbReference type="Proteomes" id="UP000789901"/>
    </source>
</evidence>
<accession>A0ABN7UXK5</accession>
<reference evidence="1 2" key="1">
    <citation type="submission" date="2021-06" db="EMBL/GenBank/DDBJ databases">
        <authorList>
            <person name="Kallberg Y."/>
            <person name="Tangrot J."/>
            <person name="Rosling A."/>
        </authorList>
    </citation>
    <scope>NUCLEOTIDE SEQUENCE [LARGE SCALE GENOMIC DNA]</scope>
    <source>
        <strain evidence="1 2">120-4 pot B 10/14</strain>
    </source>
</reference>
<keyword evidence="2" id="KW-1185">Reference proteome</keyword>
<organism evidence="1 2">
    <name type="scientific">Gigaspora margarita</name>
    <dbReference type="NCBI Taxonomy" id="4874"/>
    <lineage>
        <taxon>Eukaryota</taxon>
        <taxon>Fungi</taxon>
        <taxon>Fungi incertae sedis</taxon>
        <taxon>Mucoromycota</taxon>
        <taxon>Glomeromycotina</taxon>
        <taxon>Glomeromycetes</taxon>
        <taxon>Diversisporales</taxon>
        <taxon>Gigasporaceae</taxon>
        <taxon>Gigaspora</taxon>
    </lineage>
</organism>
<evidence type="ECO:0000313" key="1">
    <source>
        <dbReference type="EMBL" id="CAG8692967.1"/>
    </source>
</evidence>
<sequence>HEEVVFKAMKFELEDRLNDNNDNYSPFMPLNFSAFYYNWILYKFGADAKITNWCFNDILDKKVRADNYIKQNQHQNFILSEQRENIFKEIIDAFKNYSNALNLPT</sequence>